<keyword evidence="3" id="KW-1185">Reference proteome</keyword>
<sequence length="57" mass="6516">MPATLIYLYYMTCVHICLTEWIISRNKTPVCHCRLSTVTVGFVSIGSMYVCTCYNSK</sequence>
<evidence type="ECO:0000313" key="3">
    <source>
        <dbReference type="Proteomes" id="UP001140949"/>
    </source>
</evidence>
<keyword evidence="1" id="KW-1133">Transmembrane helix</keyword>
<reference evidence="2" key="1">
    <citation type="journal article" date="2023" name="GigaByte">
        <title>Genome assembly of the bearded iris, Iris pallida Lam.</title>
        <authorList>
            <person name="Bruccoleri R.E."/>
            <person name="Oakeley E.J."/>
            <person name="Faust A.M.E."/>
            <person name="Altorfer M."/>
            <person name="Dessus-Babus S."/>
            <person name="Burckhardt D."/>
            <person name="Oertli M."/>
            <person name="Naumann U."/>
            <person name="Petersen F."/>
            <person name="Wong J."/>
        </authorList>
    </citation>
    <scope>NUCLEOTIDE SEQUENCE</scope>
    <source>
        <strain evidence="2">GSM-AAB239-AS_SAM_17_03QT</strain>
    </source>
</reference>
<name>A0AAX6E2T2_IRIPA</name>
<feature type="transmembrane region" description="Helical" evidence="1">
    <location>
        <begin position="6"/>
        <end position="23"/>
    </location>
</feature>
<evidence type="ECO:0000313" key="2">
    <source>
        <dbReference type="EMBL" id="KAJ6798265.1"/>
    </source>
</evidence>
<accession>A0AAX6E2T2</accession>
<comment type="caution">
    <text evidence="2">The sequence shown here is derived from an EMBL/GenBank/DDBJ whole genome shotgun (WGS) entry which is preliminary data.</text>
</comment>
<dbReference type="EMBL" id="JANAVB010040417">
    <property type="protein sequence ID" value="KAJ6798265.1"/>
    <property type="molecule type" value="Genomic_DNA"/>
</dbReference>
<feature type="transmembrane region" description="Helical" evidence="1">
    <location>
        <begin position="35"/>
        <end position="55"/>
    </location>
</feature>
<gene>
    <name evidence="2" type="ORF">M6B38_214265</name>
</gene>
<dbReference type="Proteomes" id="UP001140949">
    <property type="component" value="Unassembled WGS sequence"/>
</dbReference>
<proteinExistence type="predicted"/>
<keyword evidence="1" id="KW-0812">Transmembrane</keyword>
<organism evidence="2 3">
    <name type="scientific">Iris pallida</name>
    <name type="common">Sweet iris</name>
    <dbReference type="NCBI Taxonomy" id="29817"/>
    <lineage>
        <taxon>Eukaryota</taxon>
        <taxon>Viridiplantae</taxon>
        <taxon>Streptophyta</taxon>
        <taxon>Embryophyta</taxon>
        <taxon>Tracheophyta</taxon>
        <taxon>Spermatophyta</taxon>
        <taxon>Magnoliopsida</taxon>
        <taxon>Liliopsida</taxon>
        <taxon>Asparagales</taxon>
        <taxon>Iridaceae</taxon>
        <taxon>Iridoideae</taxon>
        <taxon>Irideae</taxon>
        <taxon>Iris</taxon>
    </lineage>
</organism>
<reference evidence="2" key="2">
    <citation type="submission" date="2023-04" db="EMBL/GenBank/DDBJ databases">
        <authorList>
            <person name="Bruccoleri R.E."/>
            <person name="Oakeley E.J."/>
            <person name="Faust A.-M."/>
            <person name="Dessus-Babus S."/>
            <person name="Altorfer M."/>
            <person name="Burckhardt D."/>
            <person name="Oertli M."/>
            <person name="Naumann U."/>
            <person name="Petersen F."/>
            <person name="Wong J."/>
        </authorList>
    </citation>
    <scope>NUCLEOTIDE SEQUENCE</scope>
    <source>
        <strain evidence="2">GSM-AAB239-AS_SAM_17_03QT</strain>
        <tissue evidence="2">Leaf</tissue>
    </source>
</reference>
<protein>
    <submittedName>
        <fullName evidence="2">Uncharacterized protein</fullName>
    </submittedName>
</protein>
<keyword evidence="1" id="KW-0472">Membrane</keyword>
<dbReference type="AlphaFoldDB" id="A0AAX6E2T2"/>
<evidence type="ECO:0000256" key="1">
    <source>
        <dbReference type="SAM" id="Phobius"/>
    </source>
</evidence>